<sequence length="99" mass="10565">MAMNDPYYWHEQQVPSQAVEHPQATTVLLLGALSVFCCGALGPVAWVLGRRALEQIDQSGGAFGGRTQVLVGYILGIVGTVFMVLIGILFFLMLIGGNA</sequence>
<reference evidence="2 3" key="1">
    <citation type="submission" date="2020-08" db="EMBL/GenBank/DDBJ databases">
        <title>Sequencing the genomes of 1000 actinobacteria strains.</title>
        <authorList>
            <person name="Klenk H.-P."/>
        </authorList>
    </citation>
    <scope>NUCLEOTIDE SEQUENCE [LARGE SCALE GENOMIC DNA]</scope>
    <source>
        <strain evidence="2 3">DSM 43582</strain>
    </source>
</reference>
<evidence type="ECO:0000256" key="1">
    <source>
        <dbReference type="SAM" id="Phobius"/>
    </source>
</evidence>
<keyword evidence="1" id="KW-1133">Transmembrane helix</keyword>
<evidence type="ECO:0000313" key="2">
    <source>
        <dbReference type="EMBL" id="MBB5913318.1"/>
    </source>
</evidence>
<evidence type="ECO:0000313" key="3">
    <source>
        <dbReference type="Proteomes" id="UP000540412"/>
    </source>
</evidence>
<evidence type="ECO:0008006" key="4">
    <source>
        <dbReference type="Google" id="ProtNLM"/>
    </source>
</evidence>
<feature type="transmembrane region" description="Helical" evidence="1">
    <location>
        <begin position="27"/>
        <end position="49"/>
    </location>
</feature>
<dbReference type="EMBL" id="JACHIT010000001">
    <property type="protein sequence ID" value="MBB5913318.1"/>
    <property type="molecule type" value="Genomic_DNA"/>
</dbReference>
<accession>A0A7W9PCT0</accession>
<keyword evidence="1" id="KW-0812">Transmembrane</keyword>
<keyword evidence="3" id="KW-1185">Reference proteome</keyword>
<name>A0A7W9PCT0_9NOCA</name>
<protein>
    <recommendedName>
        <fullName evidence="4">DUF4190 domain-containing protein</fullName>
    </recommendedName>
</protein>
<comment type="caution">
    <text evidence="2">The sequence shown here is derived from an EMBL/GenBank/DDBJ whole genome shotgun (WGS) entry which is preliminary data.</text>
</comment>
<keyword evidence="1" id="KW-0472">Membrane</keyword>
<gene>
    <name evidence="2" type="ORF">BJY24_002185</name>
</gene>
<dbReference type="Proteomes" id="UP000540412">
    <property type="component" value="Unassembled WGS sequence"/>
</dbReference>
<feature type="transmembrane region" description="Helical" evidence="1">
    <location>
        <begin position="70"/>
        <end position="95"/>
    </location>
</feature>
<dbReference type="AlphaFoldDB" id="A0A7W9PCT0"/>
<proteinExistence type="predicted"/>
<organism evidence="2 3">
    <name type="scientific">Nocardia transvalensis</name>
    <dbReference type="NCBI Taxonomy" id="37333"/>
    <lineage>
        <taxon>Bacteria</taxon>
        <taxon>Bacillati</taxon>
        <taxon>Actinomycetota</taxon>
        <taxon>Actinomycetes</taxon>
        <taxon>Mycobacteriales</taxon>
        <taxon>Nocardiaceae</taxon>
        <taxon>Nocardia</taxon>
    </lineage>
</organism>